<organism evidence="2 3">
    <name type="scientific">Marinithermofilum abyssi</name>
    <dbReference type="NCBI Taxonomy" id="1571185"/>
    <lineage>
        <taxon>Bacteria</taxon>
        <taxon>Bacillati</taxon>
        <taxon>Bacillota</taxon>
        <taxon>Bacilli</taxon>
        <taxon>Bacillales</taxon>
        <taxon>Thermoactinomycetaceae</taxon>
        <taxon>Marinithermofilum</taxon>
    </lineage>
</organism>
<reference evidence="2" key="2">
    <citation type="submission" date="2020-09" db="EMBL/GenBank/DDBJ databases">
        <authorList>
            <person name="Sun Q."/>
            <person name="Zhou Y."/>
        </authorList>
    </citation>
    <scope>NUCLEOTIDE SEQUENCE</scope>
    <source>
        <strain evidence="2">CGMCC 1.15179</strain>
    </source>
</reference>
<dbReference type="AlphaFoldDB" id="A0A8J2VI09"/>
<accession>A0A8J2VI09</accession>
<evidence type="ECO:0000256" key="1">
    <source>
        <dbReference type="SAM" id="MobiDB-lite"/>
    </source>
</evidence>
<keyword evidence="3" id="KW-1185">Reference proteome</keyword>
<proteinExistence type="predicted"/>
<dbReference type="EMBL" id="BMHQ01000005">
    <property type="protein sequence ID" value="GGE17074.1"/>
    <property type="molecule type" value="Genomic_DNA"/>
</dbReference>
<gene>
    <name evidence="2" type="ORF">GCM10011571_18480</name>
</gene>
<comment type="caution">
    <text evidence="2">The sequence shown here is derived from an EMBL/GenBank/DDBJ whole genome shotgun (WGS) entry which is preliminary data.</text>
</comment>
<reference evidence="2" key="1">
    <citation type="journal article" date="2014" name="Int. J. Syst. Evol. Microbiol.">
        <title>Complete genome sequence of Corynebacterium casei LMG S-19264T (=DSM 44701T), isolated from a smear-ripened cheese.</title>
        <authorList>
            <consortium name="US DOE Joint Genome Institute (JGI-PGF)"/>
            <person name="Walter F."/>
            <person name="Albersmeier A."/>
            <person name="Kalinowski J."/>
            <person name="Ruckert C."/>
        </authorList>
    </citation>
    <scope>NUCLEOTIDE SEQUENCE</scope>
    <source>
        <strain evidence="2">CGMCC 1.15179</strain>
    </source>
</reference>
<feature type="compositionally biased region" description="Basic and acidic residues" evidence="1">
    <location>
        <begin position="11"/>
        <end position="20"/>
    </location>
</feature>
<evidence type="ECO:0000313" key="3">
    <source>
        <dbReference type="Proteomes" id="UP000625210"/>
    </source>
</evidence>
<protein>
    <submittedName>
        <fullName evidence="2">Uncharacterized protein</fullName>
    </submittedName>
</protein>
<dbReference type="Proteomes" id="UP000625210">
    <property type="component" value="Unassembled WGS sequence"/>
</dbReference>
<name>A0A8J2VI09_9BACL</name>
<sequence length="42" mass="4610">MTTSSFSIYTMKKEQRDGNGKKDVFSADLLKKFITPLPTAGG</sequence>
<feature type="region of interest" description="Disordered" evidence="1">
    <location>
        <begin position="1"/>
        <end position="20"/>
    </location>
</feature>
<evidence type="ECO:0000313" key="2">
    <source>
        <dbReference type="EMBL" id="GGE17074.1"/>
    </source>
</evidence>